<protein>
    <recommendedName>
        <fullName evidence="3">NAD-dependent epimerase/dehydratase domain-containing protein</fullName>
    </recommendedName>
</protein>
<evidence type="ECO:0000313" key="4">
    <source>
        <dbReference type="EMBL" id="RUO45193.1"/>
    </source>
</evidence>
<dbReference type="PANTHER" id="PTHR43000">
    <property type="entry name" value="DTDP-D-GLUCOSE 4,6-DEHYDRATASE-RELATED"/>
    <property type="match status" value="1"/>
</dbReference>
<feature type="domain" description="NAD-dependent epimerase/dehydratase" evidence="3">
    <location>
        <begin position="5"/>
        <end position="240"/>
    </location>
</feature>
<evidence type="ECO:0000256" key="1">
    <source>
        <dbReference type="ARBA" id="ARBA00005125"/>
    </source>
</evidence>
<organism evidence="4 5">
    <name type="scientific">Idiomarina aquatica</name>
    <dbReference type="NCBI Taxonomy" id="1327752"/>
    <lineage>
        <taxon>Bacteria</taxon>
        <taxon>Pseudomonadati</taxon>
        <taxon>Pseudomonadota</taxon>
        <taxon>Gammaproteobacteria</taxon>
        <taxon>Alteromonadales</taxon>
        <taxon>Idiomarinaceae</taxon>
        <taxon>Idiomarina</taxon>
    </lineage>
</organism>
<proteinExistence type="inferred from homology"/>
<reference evidence="5" key="1">
    <citation type="journal article" date="2018" name="Front. Microbiol.">
        <title>Genome-Based Analysis Reveals the Taxonomy and Diversity of the Family Idiomarinaceae.</title>
        <authorList>
            <person name="Liu Y."/>
            <person name="Lai Q."/>
            <person name="Shao Z."/>
        </authorList>
    </citation>
    <scope>NUCLEOTIDE SEQUENCE [LARGE SCALE GENOMIC DNA]</scope>
    <source>
        <strain evidence="5">SN-14</strain>
    </source>
</reference>
<gene>
    <name evidence="4" type="ORF">CWE23_04020</name>
</gene>
<dbReference type="InterPro" id="IPR036291">
    <property type="entry name" value="NAD(P)-bd_dom_sf"/>
</dbReference>
<evidence type="ECO:0000313" key="5">
    <source>
        <dbReference type="Proteomes" id="UP000286680"/>
    </source>
</evidence>
<dbReference type="InterPro" id="IPR001509">
    <property type="entry name" value="Epimerase_deHydtase"/>
</dbReference>
<comment type="pathway">
    <text evidence="1">Bacterial outer membrane biogenesis; LPS O-antigen biosynthesis.</text>
</comment>
<accession>A0AA94EHH1</accession>
<dbReference type="Gene3D" id="3.90.25.10">
    <property type="entry name" value="UDP-galactose 4-epimerase, domain 1"/>
    <property type="match status" value="1"/>
</dbReference>
<evidence type="ECO:0000256" key="2">
    <source>
        <dbReference type="ARBA" id="ARBA00007637"/>
    </source>
</evidence>
<evidence type="ECO:0000259" key="3">
    <source>
        <dbReference type="Pfam" id="PF01370"/>
    </source>
</evidence>
<sequence>MQRHVLITGVAGFIGAAVAKDLLKRNYKVVGVDNLSTGKLENIPSDVEFIKLDVSSSHLKSLLAAYSFDGILHIAGQSSADVSYSDPIYDLNANVTSTLNLLQIAIEKNIKKFIFASSATVYGEQENPLLLSEEQTVNPVSFYAVGKLASERYLSLYSKEYGINCTSLRLFNVYGPGQNLDNLNQGMASIYLAQALRQKQILVKGSGDRFRDFVYIDDVVQAFVSVLEANVKAKSIINVCTGKGTTVNEVCTFIENKVKLAKPTQFSGSTRGDIHGQTGDPTRLLEGSYVKSLTNFSDGMLKMIEWAQERQIN</sequence>
<comment type="caution">
    <text evidence="4">The sequence shown here is derived from an EMBL/GenBank/DDBJ whole genome shotgun (WGS) entry which is preliminary data.</text>
</comment>
<dbReference type="RefSeq" id="WP_126819574.1">
    <property type="nucleotide sequence ID" value="NZ_PIPS01000001.1"/>
</dbReference>
<keyword evidence="5" id="KW-1185">Reference proteome</keyword>
<dbReference type="AlphaFoldDB" id="A0AA94EHH1"/>
<dbReference type="SUPFAM" id="SSF51735">
    <property type="entry name" value="NAD(P)-binding Rossmann-fold domains"/>
    <property type="match status" value="1"/>
</dbReference>
<dbReference type="EMBL" id="PIPS01000001">
    <property type="protein sequence ID" value="RUO45193.1"/>
    <property type="molecule type" value="Genomic_DNA"/>
</dbReference>
<dbReference type="Proteomes" id="UP000286680">
    <property type="component" value="Unassembled WGS sequence"/>
</dbReference>
<dbReference type="Pfam" id="PF01370">
    <property type="entry name" value="Epimerase"/>
    <property type="match status" value="1"/>
</dbReference>
<name>A0AA94EHH1_9GAMM</name>
<dbReference type="Gene3D" id="3.40.50.720">
    <property type="entry name" value="NAD(P)-binding Rossmann-like Domain"/>
    <property type="match status" value="1"/>
</dbReference>
<comment type="similarity">
    <text evidence="2">Belongs to the NAD(P)-dependent epimerase/dehydratase family.</text>
</comment>